<dbReference type="AlphaFoldDB" id="A0A4U6W2E3"/>
<dbReference type="SUPFAM" id="SSF52540">
    <property type="entry name" value="P-loop containing nucleoside triphosphate hydrolases"/>
    <property type="match status" value="1"/>
</dbReference>
<dbReference type="EMBL" id="CM016553">
    <property type="protein sequence ID" value="TKW35664.1"/>
    <property type="molecule type" value="Genomic_DNA"/>
</dbReference>
<feature type="domain" description="Disease resistance protein winged helix" evidence="9">
    <location>
        <begin position="466"/>
        <end position="537"/>
    </location>
</feature>
<dbReference type="CDD" id="cd14798">
    <property type="entry name" value="RX-CC_like"/>
    <property type="match status" value="1"/>
</dbReference>
<keyword evidence="12" id="KW-1185">Reference proteome</keyword>
<comment type="similarity">
    <text evidence="1">Belongs to the disease resistance NB-LRR family.</text>
</comment>
<dbReference type="Proteomes" id="UP000298652">
    <property type="component" value="Chromosome 2"/>
</dbReference>
<keyword evidence="3" id="KW-0677">Repeat</keyword>
<dbReference type="PANTHER" id="PTHR23155:SF1001">
    <property type="entry name" value="OS07G0599100 PROTEIN"/>
    <property type="match status" value="1"/>
</dbReference>
<reference evidence="11" key="1">
    <citation type="submission" date="2019-03" db="EMBL/GenBank/DDBJ databases">
        <title>WGS assembly of Setaria viridis.</title>
        <authorList>
            <person name="Huang P."/>
            <person name="Jenkins J."/>
            <person name="Grimwood J."/>
            <person name="Barry K."/>
            <person name="Healey A."/>
            <person name="Mamidi S."/>
            <person name="Sreedasyam A."/>
            <person name="Shu S."/>
            <person name="Feldman M."/>
            <person name="Wu J."/>
            <person name="Yu Y."/>
            <person name="Chen C."/>
            <person name="Johnson J."/>
            <person name="Rokhsar D."/>
            <person name="Baxter I."/>
            <person name="Schmutz J."/>
            <person name="Brutnell T."/>
            <person name="Kellogg E."/>
        </authorList>
    </citation>
    <scope>NUCLEOTIDE SEQUENCE [LARGE SCALE GENOMIC DNA]</scope>
</reference>
<dbReference type="InterPro" id="IPR058922">
    <property type="entry name" value="WHD_DRP"/>
</dbReference>
<dbReference type="InterPro" id="IPR042197">
    <property type="entry name" value="Apaf_helical"/>
</dbReference>
<dbReference type="GO" id="GO:0009626">
    <property type="term" value="P:plant-type hypersensitive response"/>
    <property type="evidence" value="ECO:0007669"/>
    <property type="project" value="UniProtKB-ARBA"/>
</dbReference>
<keyword evidence="4" id="KW-0547">Nucleotide-binding</keyword>
<sequence length="976" mass="111326">MEHAVVSAAEGAIHTLLGKLGAVLVQEAQLLGSVKVELQYLKDELESMTAFLQDLAERNEHRKQVKVWMKQVRELAYDVEDCIDEFKHHLGDSRDGRGSGPVFIHRITHILRTTRVRHRLAKQIQELKMRATNVTNRNSRYSGNHFIFGAAGNSMAYDTPTNLLTLDVRITALVPERKQLVGVEARQESLLRWLTDRHVQKRRVISIFGFGGLGKTTLAMTTYQSLSATSGSFQCQAFVTVSQRFDVKVLIRDILLQIIQPVHRQGHRASTEAGEASREGMLKGMETWDVGVIASMLRQQLENKRYLIVLDDIWSIAAWEAFRFSLPDSNNGSRVLVTTRIRAVAHSCCFYEYDRAYEIEPLTNYESRDLFFKRIFGSTVNCPENLREISEKILGKCGGSPLAIVSIAGLLTSKPVHSKDQWQKIYSSLGTELETSPSLERLKKILELSYNDLPYHLKTCFLYLSIYPEDHKIRRKSVLRRWVAERFVTERRGLSVFEVAESYFDEFINRSIIQPVEISFTGKVKTFRVHDVMLEIIVTKSIEENFITLVGEQHTLVPQEKIRRLSVHSGDVRDIGMSRMLSHVRSLSIFADGEILQFGCMKLIRILDLEGHESLTSRDLKNVCRLFQLEYLSLRGTRVMELPTKIGKLKKLETLDIRGTGIKRLPPGITNLLHLENLLGGKRHYHHNGSWPISEFWGIHIPKKLGNMDALKTLAQVEFTESTSHCINELGKLSRLKKLGVMMFVDDDNSWASLISALENLSGNLCSLLLWRPDGAMNFDSLDALSRPPMFMKSINFRGQLRKLPKWIPLLSNLTDLTLRATELSAKEDLKVLARLPSLLYLRLHHSSYVENKFVVAAYEFPCLKLLVIHLALPEAWKARFHEGALPRLEKLELSLFEGTYIQEISGIEFLLNLKEVLIRACPSNATKGIVQSLKVYASNNFDKPTIIFKEKQWELTESRTDPPLDHRGNPFGPQF</sequence>
<evidence type="ECO:0008006" key="13">
    <source>
        <dbReference type="Google" id="ProtNLM"/>
    </source>
</evidence>
<evidence type="ECO:0000256" key="3">
    <source>
        <dbReference type="ARBA" id="ARBA00022737"/>
    </source>
</evidence>
<dbReference type="Gramene" id="TKW35664">
    <property type="protein sequence ID" value="TKW35664"/>
    <property type="gene ID" value="SEVIR_2G389700v2"/>
</dbReference>
<keyword evidence="6" id="KW-0175">Coiled coil</keyword>
<evidence type="ECO:0000313" key="11">
    <source>
        <dbReference type="EMBL" id="TKW35664.1"/>
    </source>
</evidence>
<name>A0A4U6W2E3_SETVI</name>
<dbReference type="PANTHER" id="PTHR23155">
    <property type="entry name" value="DISEASE RESISTANCE PROTEIN RP"/>
    <property type="match status" value="1"/>
</dbReference>
<evidence type="ECO:0000259" key="10">
    <source>
        <dbReference type="Pfam" id="PF23598"/>
    </source>
</evidence>
<dbReference type="Gene3D" id="1.20.5.4130">
    <property type="match status" value="1"/>
</dbReference>
<protein>
    <recommendedName>
        <fullName evidence="13">AAA+ ATPase domain-containing protein</fullName>
    </recommendedName>
</protein>
<dbReference type="GO" id="GO:0043531">
    <property type="term" value="F:ADP binding"/>
    <property type="evidence" value="ECO:0007669"/>
    <property type="project" value="InterPro"/>
</dbReference>
<dbReference type="Pfam" id="PF23559">
    <property type="entry name" value="WHD_DRP"/>
    <property type="match status" value="1"/>
</dbReference>
<dbReference type="SUPFAM" id="SSF52058">
    <property type="entry name" value="L domain-like"/>
    <property type="match status" value="1"/>
</dbReference>
<proteinExistence type="inferred from homology"/>
<dbReference type="InterPro" id="IPR041118">
    <property type="entry name" value="Rx_N"/>
</dbReference>
<evidence type="ECO:0000313" key="12">
    <source>
        <dbReference type="Proteomes" id="UP000298652"/>
    </source>
</evidence>
<dbReference type="PRINTS" id="PR00364">
    <property type="entry name" value="DISEASERSIST"/>
</dbReference>
<keyword evidence="5" id="KW-0611">Plant defense</keyword>
<feature type="domain" description="Disease resistance N-terminal" evidence="8">
    <location>
        <begin position="12"/>
        <end position="95"/>
    </location>
</feature>
<dbReference type="GO" id="GO:0042742">
    <property type="term" value="P:defense response to bacterium"/>
    <property type="evidence" value="ECO:0007669"/>
    <property type="project" value="UniProtKB-ARBA"/>
</dbReference>
<dbReference type="FunFam" id="1.10.10.10:FF:000322">
    <property type="entry name" value="Probable disease resistance protein At1g63360"/>
    <property type="match status" value="1"/>
</dbReference>
<dbReference type="InterPro" id="IPR036388">
    <property type="entry name" value="WH-like_DNA-bd_sf"/>
</dbReference>
<gene>
    <name evidence="11" type="ORF">SEVIR_2G389700v2</name>
</gene>
<dbReference type="InterPro" id="IPR002182">
    <property type="entry name" value="NB-ARC"/>
</dbReference>
<evidence type="ECO:0000256" key="5">
    <source>
        <dbReference type="ARBA" id="ARBA00022821"/>
    </source>
</evidence>
<dbReference type="Gene3D" id="3.80.10.10">
    <property type="entry name" value="Ribonuclease Inhibitor"/>
    <property type="match status" value="1"/>
</dbReference>
<accession>A0A4U6W2E3</accession>
<evidence type="ECO:0000259" key="9">
    <source>
        <dbReference type="Pfam" id="PF23559"/>
    </source>
</evidence>
<dbReference type="InterPro" id="IPR038005">
    <property type="entry name" value="RX-like_CC"/>
</dbReference>
<evidence type="ECO:0000256" key="6">
    <source>
        <dbReference type="ARBA" id="ARBA00023054"/>
    </source>
</evidence>
<dbReference type="Pfam" id="PF23598">
    <property type="entry name" value="LRR_14"/>
    <property type="match status" value="1"/>
</dbReference>
<dbReference type="InterPro" id="IPR032675">
    <property type="entry name" value="LRR_dom_sf"/>
</dbReference>
<dbReference type="Pfam" id="PF18052">
    <property type="entry name" value="Rx_N"/>
    <property type="match status" value="1"/>
</dbReference>
<dbReference type="InterPro" id="IPR055414">
    <property type="entry name" value="LRR_R13L4/SHOC2-like"/>
</dbReference>
<dbReference type="GO" id="GO:0002758">
    <property type="term" value="P:innate immune response-activating signaling pathway"/>
    <property type="evidence" value="ECO:0007669"/>
    <property type="project" value="UniProtKB-ARBA"/>
</dbReference>
<dbReference type="Gene3D" id="3.40.50.300">
    <property type="entry name" value="P-loop containing nucleotide triphosphate hydrolases"/>
    <property type="match status" value="1"/>
</dbReference>
<feature type="domain" description="NB-ARC" evidence="7">
    <location>
        <begin position="186"/>
        <end position="377"/>
    </location>
</feature>
<evidence type="ECO:0000259" key="7">
    <source>
        <dbReference type="Pfam" id="PF00931"/>
    </source>
</evidence>
<evidence type="ECO:0000259" key="8">
    <source>
        <dbReference type="Pfam" id="PF18052"/>
    </source>
</evidence>
<dbReference type="Pfam" id="PF00931">
    <property type="entry name" value="NB-ARC"/>
    <property type="match status" value="1"/>
</dbReference>
<dbReference type="Gene3D" id="1.10.10.10">
    <property type="entry name" value="Winged helix-like DNA-binding domain superfamily/Winged helix DNA-binding domain"/>
    <property type="match status" value="1"/>
</dbReference>
<dbReference type="OMA" id="PDGAMNF"/>
<organism evidence="11 12">
    <name type="scientific">Setaria viridis</name>
    <name type="common">Green bristlegrass</name>
    <name type="synonym">Setaria italica subsp. viridis</name>
    <dbReference type="NCBI Taxonomy" id="4556"/>
    <lineage>
        <taxon>Eukaryota</taxon>
        <taxon>Viridiplantae</taxon>
        <taxon>Streptophyta</taxon>
        <taxon>Embryophyta</taxon>
        <taxon>Tracheophyta</taxon>
        <taxon>Spermatophyta</taxon>
        <taxon>Magnoliopsida</taxon>
        <taxon>Liliopsida</taxon>
        <taxon>Poales</taxon>
        <taxon>Poaceae</taxon>
        <taxon>PACMAD clade</taxon>
        <taxon>Panicoideae</taxon>
        <taxon>Panicodae</taxon>
        <taxon>Paniceae</taxon>
        <taxon>Cenchrinae</taxon>
        <taxon>Setaria</taxon>
    </lineage>
</organism>
<dbReference type="InterPro" id="IPR044974">
    <property type="entry name" value="Disease_R_plants"/>
</dbReference>
<evidence type="ECO:0000256" key="4">
    <source>
        <dbReference type="ARBA" id="ARBA00022741"/>
    </source>
</evidence>
<dbReference type="Gene3D" id="1.10.8.430">
    <property type="entry name" value="Helical domain of apoptotic protease-activating factors"/>
    <property type="match status" value="1"/>
</dbReference>
<evidence type="ECO:0000256" key="2">
    <source>
        <dbReference type="ARBA" id="ARBA00022614"/>
    </source>
</evidence>
<keyword evidence="2" id="KW-0433">Leucine-rich repeat</keyword>
<dbReference type="FunFam" id="3.40.50.300:FF:001091">
    <property type="entry name" value="Probable disease resistance protein At1g61300"/>
    <property type="match status" value="1"/>
</dbReference>
<feature type="domain" description="Disease resistance R13L4/SHOC-2-like LRR" evidence="10">
    <location>
        <begin position="583"/>
        <end position="936"/>
    </location>
</feature>
<evidence type="ECO:0000256" key="1">
    <source>
        <dbReference type="ARBA" id="ARBA00008894"/>
    </source>
</evidence>
<dbReference type="InterPro" id="IPR027417">
    <property type="entry name" value="P-loop_NTPase"/>
</dbReference>